<dbReference type="PANTHER" id="PTHR47944">
    <property type="entry name" value="CYTOCHROME P450 98A9"/>
    <property type="match status" value="1"/>
</dbReference>
<dbReference type="AlphaFoldDB" id="A0A1R3L044"/>
<keyword evidence="5" id="KW-0560">Oxidoreductase</keyword>
<comment type="caution">
    <text evidence="8">The sequence shown here is derived from an EMBL/GenBank/DDBJ whole genome shotgun (WGS) entry which is preliminary data.</text>
</comment>
<evidence type="ECO:0000256" key="3">
    <source>
        <dbReference type="ARBA" id="ARBA00022617"/>
    </source>
</evidence>
<feature type="non-terminal residue" evidence="8">
    <location>
        <position position="166"/>
    </location>
</feature>
<evidence type="ECO:0000256" key="5">
    <source>
        <dbReference type="ARBA" id="ARBA00023002"/>
    </source>
</evidence>
<evidence type="ECO:0000256" key="2">
    <source>
        <dbReference type="ARBA" id="ARBA00010617"/>
    </source>
</evidence>
<dbReference type="GO" id="GO:0020037">
    <property type="term" value="F:heme binding"/>
    <property type="evidence" value="ECO:0007669"/>
    <property type="project" value="InterPro"/>
</dbReference>
<dbReference type="Pfam" id="PF00067">
    <property type="entry name" value="p450"/>
    <property type="match status" value="1"/>
</dbReference>
<evidence type="ECO:0000256" key="7">
    <source>
        <dbReference type="ARBA" id="ARBA00023033"/>
    </source>
</evidence>
<organism evidence="8 9">
    <name type="scientific">Corchorus olitorius</name>
    <dbReference type="NCBI Taxonomy" id="93759"/>
    <lineage>
        <taxon>Eukaryota</taxon>
        <taxon>Viridiplantae</taxon>
        <taxon>Streptophyta</taxon>
        <taxon>Embryophyta</taxon>
        <taxon>Tracheophyta</taxon>
        <taxon>Spermatophyta</taxon>
        <taxon>Magnoliopsida</taxon>
        <taxon>eudicotyledons</taxon>
        <taxon>Gunneridae</taxon>
        <taxon>Pentapetalae</taxon>
        <taxon>rosids</taxon>
        <taxon>malvids</taxon>
        <taxon>Malvales</taxon>
        <taxon>Malvaceae</taxon>
        <taxon>Grewioideae</taxon>
        <taxon>Apeibeae</taxon>
        <taxon>Corchorus</taxon>
    </lineage>
</organism>
<dbReference type="GO" id="GO:0016705">
    <property type="term" value="F:oxidoreductase activity, acting on paired donors, with incorporation or reduction of molecular oxygen"/>
    <property type="evidence" value="ECO:0007669"/>
    <property type="project" value="InterPro"/>
</dbReference>
<name>A0A1R3L044_9ROSI</name>
<keyword evidence="3" id="KW-0349">Heme</keyword>
<keyword evidence="6" id="KW-0408">Iron</keyword>
<protein>
    <submittedName>
        <fullName evidence="8">Cytochrome P450</fullName>
    </submittedName>
</protein>
<evidence type="ECO:0000256" key="6">
    <source>
        <dbReference type="ARBA" id="ARBA00023004"/>
    </source>
</evidence>
<gene>
    <name evidence="8" type="ORF">COLO4_02830</name>
</gene>
<evidence type="ECO:0000256" key="4">
    <source>
        <dbReference type="ARBA" id="ARBA00022723"/>
    </source>
</evidence>
<dbReference type="SUPFAM" id="SSF48264">
    <property type="entry name" value="Cytochrome P450"/>
    <property type="match status" value="1"/>
</dbReference>
<dbReference type="GO" id="GO:0005506">
    <property type="term" value="F:iron ion binding"/>
    <property type="evidence" value="ECO:0007669"/>
    <property type="project" value="InterPro"/>
</dbReference>
<dbReference type="GO" id="GO:0004497">
    <property type="term" value="F:monooxygenase activity"/>
    <property type="evidence" value="ECO:0007669"/>
    <property type="project" value="UniProtKB-KW"/>
</dbReference>
<evidence type="ECO:0000313" key="8">
    <source>
        <dbReference type="EMBL" id="OMP12723.1"/>
    </source>
</evidence>
<dbReference type="OrthoDB" id="2789670at2759"/>
<proteinExistence type="inferred from homology"/>
<dbReference type="InterPro" id="IPR001128">
    <property type="entry name" value="Cyt_P450"/>
</dbReference>
<keyword evidence="7" id="KW-0503">Monooxygenase</keyword>
<reference evidence="9" key="1">
    <citation type="submission" date="2013-09" db="EMBL/GenBank/DDBJ databases">
        <title>Corchorus olitorius genome sequencing.</title>
        <authorList>
            <person name="Alam M."/>
            <person name="Haque M.S."/>
            <person name="Islam M.S."/>
            <person name="Emdad E.M."/>
            <person name="Islam M.M."/>
            <person name="Ahmed B."/>
            <person name="Halim A."/>
            <person name="Hossen Q.M.M."/>
            <person name="Hossain M.Z."/>
            <person name="Ahmed R."/>
            <person name="Khan M.M."/>
            <person name="Islam R."/>
            <person name="Rashid M.M."/>
            <person name="Khan S.A."/>
            <person name="Rahman M.S."/>
            <person name="Alam M."/>
            <person name="Yahiya A.S."/>
            <person name="Khan M.S."/>
            <person name="Azam M.S."/>
            <person name="Haque T."/>
            <person name="Lashkar M.Z.H."/>
            <person name="Akhand A.I."/>
            <person name="Morshed G."/>
            <person name="Roy S."/>
            <person name="Uddin K.S."/>
            <person name="Rabeya T."/>
            <person name="Hossain A.S."/>
            <person name="Chowdhury A."/>
            <person name="Snigdha A.R."/>
            <person name="Mortoza M.S."/>
            <person name="Matin S.A."/>
            <person name="Hoque S.M.E."/>
            <person name="Islam M.K."/>
            <person name="Roy D.K."/>
            <person name="Haider R."/>
            <person name="Moosa M.M."/>
            <person name="Elias S.M."/>
            <person name="Hasan A.M."/>
            <person name="Jahan S."/>
            <person name="Shafiuddin M."/>
            <person name="Mahmood N."/>
            <person name="Shommy N.S."/>
        </authorList>
    </citation>
    <scope>NUCLEOTIDE SEQUENCE [LARGE SCALE GENOMIC DNA]</scope>
    <source>
        <strain evidence="9">cv. O-4</strain>
    </source>
</reference>
<dbReference type="PANTHER" id="PTHR47944:SF4">
    <property type="entry name" value="OS09G0441700 PROTEIN"/>
    <property type="match status" value="1"/>
</dbReference>
<dbReference type="InterPro" id="IPR036396">
    <property type="entry name" value="Cyt_P450_sf"/>
</dbReference>
<sequence length="166" mass="18938">MEENDNLVRFIYNQCINSTKHGNIANSSGSVIDLRLVTRHYTGNVIRKMMFNTRYFGKGKEDGGPGKEEKEHVDSLFTVLGNVYSFALSDYVPWLRPLDLEGHEKIVSECMRSINGYHDPIIDDRVKQWNQGERKEPEDLLDAFLLAKDSNGKPALSIEEIKSQCT</sequence>
<accession>A0A1R3L044</accession>
<keyword evidence="9" id="KW-1185">Reference proteome</keyword>
<evidence type="ECO:0000256" key="1">
    <source>
        <dbReference type="ARBA" id="ARBA00001971"/>
    </source>
</evidence>
<evidence type="ECO:0000313" key="9">
    <source>
        <dbReference type="Proteomes" id="UP000187203"/>
    </source>
</evidence>
<dbReference type="EMBL" id="AWUE01007340">
    <property type="protein sequence ID" value="OMP12723.1"/>
    <property type="molecule type" value="Genomic_DNA"/>
</dbReference>
<keyword evidence="4" id="KW-0479">Metal-binding</keyword>
<dbReference type="STRING" id="93759.A0A1R3L044"/>
<comment type="similarity">
    <text evidence="2">Belongs to the cytochrome P450 family.</text>
</comment>
<dbReference type="Proteomes" id="UP000187203">
    <property type="component" value="Unassembled WGS sequence"/>
</dbReference>
<comment type="cofactor">
    <cofactor evidence="1">
        <name>heme</name>
        <dbReference type="ChEBI" id="CHEBI:30413"/>
    </cofactor>
</comment>
<dbReference type="Gene3D" id="1.10.630.10">
    <property type="entry name" value="Cytochrome P450"/>
    <property type="match status" value="1"/>
</dbReference>